<dbReference type="EMBL" id="JALJOV010002128">
    <property type="protein sequence ID" value="KAK9834118.1"/>
    <property type="molecule type" value="Genomic_DNA"/>
</dbReference>
<proteinExistence type="predicted"/>
<feature type="region of interest" description="Disordered" evidence="1">
    <location>
        <begin position="227"/>
        <end position="248"/>
    </location>
</feature>
<accession>A0AAW1RKK6</accession>
<dbReference type="InterPro" id="IPR036291">
    <property type="entry name" value="NAD(P)-bd_dom_sf"/>
</dbReference>
<dbReference type="PANTHER" id="PTHR43796">
    <property type="entry name" value="CARBOXYNORSPERMIDINE SYNTHASE"/>
    <property type="match status" value="1"/>
</dbReference>
<comment type="caution">
    <text evidence="3">The sequence shown here is derived from an EMBL/GenBank/DDBJ whole genome shotgun (WGS) entry which is preliminary data.</text>
</comment>
<dbReference type="Gene3D" id="3.40.50.720">
    <property type="entry name" value="NAD(P)-binding Rossmann-like Domain"/>
    <property type="match status" value="1"/>
</dbReference>
<sequence>MLRGNLPDNNAMLAKPSGVGSARAIPCGAKCFRHGDIPEAPAVPSNPASDSSRKAEEACRGGKRIVVIGGTGRIGSSTAAALLKYLPSCSLVVASRSAASFEAVKKRRPELGQIPFEEVDIDDMPRLESLLKGSALVIHAAGPFQRKEGARVLEAAIATGTPYMDVCDDTKFSQRMKTYHEKAKAAGVPAITTAGIYPGVSNIMAAHMVSCARKECDKAGRYMGQLNGKESSSTHATSTSSSRPEDWDSRVAAEPLRCLYSYYTAGSGGAGPTILETSFLLAGEGVEAYLDGEKVDALPVSKPRVVDFGKGCGKRRVYLYNLPEVHSTFKYMRVPTVSARFGTAPEFWNWAMVAVARLAPKGMLQDRSKIKAFGKLSDPWVRLIDPIIGEQVGMRVDVDLSDGTTACGLFVHKRLSDSVGICIAAFAQAVLAGETQPGVWFPEEPEAVQDRPALLKLASRGCTQFQINRPPWAIETDPKQLGMGFYW</sequence>
<organism evidence="3 4">
    <name type="scientific">Apatococcus fuscideae</name>
    <dbReference type="NCBI Taxonomy" id="2026836"/>
    <lineage>
        <taxon>Eukaryota</taxon>
        <taxon>Viridiplantae</taxon>
        <taxon>Chlorophyta</taxon>
        <taxon>core chlorophytes</taxon>
        <taxon>Trebouxiophyceae</taxon>
        <taxon>Chlorellales</taxon>
        <taxon>Chlorellaceae</taxon>
        <taxon>Apatococcus</taxon>
    </lineage>
</organism>
<feature type="region of interest" description="Disordered" evidence="1">
    <location>
        <begin position="38"/>
        <end position="57"/>
    </location>
</feature>
<gene>
    <name evidence="3" type="ORF">WJX84_003589</name>
</gene>
<keyword evidence="4" id="KW-1185">Reference proteome</keyword>
<feature type="compositionally biased region" description="Low complexity" evidence="1">
    <location>
        <begin position="231"/>
        <end position="242"/>
    </location>
</feature>
<dbReference type="InterPro" id="IPR005097">
    <property type="entry name" value="Sacchrp_dh_NADP-bd"/>
</dbReference>
<dbReference type="SUPFAM" id="SSF51735">
    <property type="entry name" value="NAD(P)-binding Rossmann-fold domains"/>
    <property type="match status" value="1"/>
</dbReference>
<dbReference type="Proteomes" id="UP001485043">
    <property type="component" value="Unassembled WGS sequence"/>
</dbReference>
<protein>
    <recommendedName>
        <fullName evidence="2">Saccharopine dehydrogenase NADP binding domain-containing protein</fullName>
    </recommendedName>
</protein>
<evidence type="ECO:0000256" key="1">
    <source>
        <dbReference type="SAM" id="MobiDB-lite"/>
    </source>
</evidence>
<feature type="domain" description="Saccharopine dehydrogenase NADP binding" evidence="2">
    <location>
        <begin position="65"/>
        <end position="191"/>
    </location>
</feature>
<evidence type="ECO:0000259" key="2">
    <source>
        <dbReference type="Pfam" id="PF03435"/>
    </source>
</evidence>
<dbReference type="AlphaFoldDB" id="A0AAW1RKK6"/>
<reference evidence="3 4" key="1">
    <citation type="journal article" date="2024" name="Nat. Commun.">
        <title>Phylogenomics reveals the evolutionary origins of lichenization in chlorophyte algae.</title>
        <authorList>
            <person name="Puginier C."/>
            <person name="Libourel C."/>
            <person name="Otte J."/>
            <person name="Skaloud P."/>
            <person name="Haon M."/>
            <person name="Grisel S."/>
            <person name="Petersen M."/>
            <person name="Berrin J.G."/>
            <person name="Delaux P.M."/>
            <person name="Dal Grande F."/>
            <person name="Keller J."/>
        </authorList>
    </citation>
    <scope>NUCLEOTIDE SEQUENCE [LARGE SCALE GENOMIC DNA]</scope>
    <source>
        <strain evidence="3 4">SAG 2523</strain>
    </source>
</reference>
<dbReference type="Pfam" id="PF03435">
    <property type="entry name" value="Sacchrp_dh_NADP"/>
    <property type="match status" value="1"/>
</dbReference>
<evidence type="ECO:0000313" key="3">
    <source>
        <dbReference type="EMBL" id="KAK9834118.1"/>
    </source>
</evidence>
<name>A0AAW1RKK6_9CHLO</name>
<evidence type="ECO:0000313" key="4">
    <source>
        <dbReference type="Proteomes" id="UP001485043"/>
    </source>
</evidence>
<dbReference type="PANTHER" id="PTHR43796:SF2">
    <property type="entry name" value="CARBOXYNORSPERMIDINE SYNTHASE"/>
    <property type="match status" value="1"/>
</dbReference>